<gene>
    <name evidence="1" type="ORF">GCM10023335_19340</name>
</gene>
<comment type="caution">
    <text evidence="1">The sequence shown here is derived from an EMBL/GenBank/DDBJ whole genome shotgun (WGS) entry which is preliminary data.</text>
</comment>
<reference evidence="2" key="1">
    <citation type="journal article" date="2019" name="Int. J. Syst. Evol. Microbiol.">
        <title>The Global Catalogue of Microorganisms (GCM) 10K type strain sequencing project: providing services to taxonomists for standard genome sequencing and annotation.</title>
        <authorList>
            <consortium name="The Broad Institute Genomics Platform"/>
            <consortium name="The Broad Institute Genome Sequencing Center for Infectious Disease"/>
            <person name="Wu L."/>
            <person name="Ma J."/>
        </authorList>
    </citation>
    <scope>NUCLEOTIDE SEQUENCE [LARGE SCALE GENOMIC DNA]</scope>
    <source>
        <strain evidence="2">JCM 18409</strain>
    </source>
</reference>
<proteinExistence type="predicted"/>
<accession>A0ABP9IPG8</accession>
<sequence>MAVKNSGPWFGLSHMPLTEEARTYLAAATYTSIAYDEGGDS</sequence>
<evidence type="ECO:0000313" key="2">
    <source>
        <dbReference type="Proteomes" id="UP001501759"/>
    </source>
</evidence>
<dbReference type="Proteomes" id="UP001501759">
    <property type="component" value="Unassembled WGS sequence"/>
</dbReference>
<evidence type="ECO:0000313" key="1">
    <source>
        <dbReference type="EMBL" id="GAA5003524.1"/>
    </source>
</evidence>
<dbReference type="RefSeq" id="WP_345644571.1">
    <property type="nucleotide sequence ID" value="NZ_BAABKB010000003.1"/>
</dbReference>
<organism evidence="1 2">
    <name type="scientific">Streptomyces siamensis</name>
    <dbReference type="NCBI Taxonomy" id="1274986"/>
    <lineage>
        <taxon>Bacteria</taxon>
        <taxon>Bacillati</taxon>
        <taxon>Actinomycetota</taxon>
        <taxon>Actinomycetes</taxon>
        <taxon>Kitasatosporales</taxon>
        <taxon>Streptomycetaceae</taxon>
        <taxon>Streptomyces</taxon>
    </lineage>
</organism>
<name>A0ABP9IPG8_9ACTN</name>
<dbReference type="EMBL" id="BAABKB010000003">
    <property type="protein sequence ID" value="GAA5003524.1"/>
    <property type="molecule type" value="Genomic_DNA"/>
</dbReference>
<keyword evidence="2" id="KW-1185">Reference proteome</keyword>
<protein>
    <submittedName>
        <fullName evidence="1">Uncharacterized protein</fullName>
    </submittedName>
</protein>